<evidence type="ECO:0000313" key="2">
    <source>
        <dbReference type="Proteomes" id="UP000024635"/>
    </source>
</evidence>
<dbReference type="Proteomes" id="UP000024635">
    <property type="component" value="Unassembled WGS sequence"/>
</dbReference>
<sequence>MPQQVATLVIVRKATCRLYNLFKALTSKNPIVLLQAYKTYVRPLLEYGTTVFNPHKSTQKKMIEKVQNSFTRKLMIRIGGFDYNTIPNGHYRDIKFNLETLTARRRKNDLLMVWKILNQSIGLNAESFFVLAHSRTRGGSAKLRLKKARYSIRFNYFANRAGSDFLKLSKKYFTGVSLHSFKTTVDRYL</sequence>
<evidence type="ECO:0000313" key="1">
    <source>
        <dbReference type="EMBL" id="EYC31067.1"/>
    </source>
</evidence>
<reference evidence="2" key="1">
    <citation type="journal article" date="2015" name="Nat. Genet.">
        <title>The genome and transcriptome of the zoonotic hookworm Ancylostoma ceylanicum identify infection-specific gene families.</title>
        <authorList>
            <person name="Schwarz E.M."/>
            <person name="Hu Y."/>
            <person name="Antoshechkin I."/>
            <person name="Miller M.M."/>
            <person name="Sternberg P.W."/>
            <person name="Aroian R.V."/>
        </authorList>
    </citation>
    <scope>NUCLEOTIDE SEQUENCE</scope>
    <source>
        <strain evidence="2">HY135</strain>
    </source>
</reference>
<dbReference type="OrthoDB" id="1741719at2759"/>
<name>A0A016VVN8_9BILA</name>
<proteinExistence type="predicted"/>
<comment type="caution">
    <text evidence="1">The sequence shown here is derived from an EMBL/GenBank/DDBJ whole genome shotgun (WGS) entry which is preliminary data.</text>
</comment>
<protein>
    <submittedName>
        <fullName evidence="1">Uncharacterized protein</fullName>
    </submittedName>
</protein>
<dbReference type="AlphaFoldDB" id="A0A016VVN8"/>
<accession>A0A016VVN8</accession>
<organism evidence="1 2">
    <name type="scientific">Ancylostoma ceylanicum</name>
    <dbReference type="NCBI Taxonomy" id="53326"/>
    <lineage>
        <taxon>Eukaryota</taxon>
        <taxon>Metazoa</taxon>
        <taxon>Ecdysozoa</taxon>
        <taxon>Nematoda</taxon>
        <taxon>Chromadorea</taxon>
        <taxon>Rhabditida</taxon>
        <taxon>Rhabditina</taxon>
        <taxon>Rhabditomorpha</taxon>
        <taxon>Strongyloidea</taxon>
        <taxon>Ancylostomatidae</taxon>
        <taxon>Ancylostomatinae</taxon>
        <taxon>Ancylostoma</taxon>
    </lineage>
</organism>
<gene>
    <name evidence="1" type="primary">Acey_s0004.g1935</name>
    <name evidence="1" type="ORF">Y032_0004g1935</name>
</gene>
<keyword evidence="2" id="KW-1185">Reference proteome</keyword>
<dbReference type="STRING" id="53326.A0A016VVN8"/>
<dbReference type="EMBL" id="JARK01001340">
    <property type="protein sequence ID" value="EYC31067.1"/>
    <property type="molecule type" value="Genomic_DNA"/>
</dbReference>
<dbReference type="PRINTS" id="PR01345">
    <property type="entry name" value="CERVTRCPTASE"/>
</dbReference>